<sequence length="391" mass="45752">MKRAFSQFSSVLLKKYENEDLRSTLKFLSQNSKKPILSNTIKSSSSSSLNLENNKRNKTTTKYSQSIDPAANKHVEIILNVLNSSLPDPKRNMNRVNTHYDILFNQLQELISKSIKGATNSSMKCNNNMDNIHKLNSEELFNKLVFLQYTNELQINDILQILLNKKFHHYKELLGIISIFPRSIKMEMTILLYYKTKLEEIKSTYGNDWLESFEVLHPSIKRIFWKCQNNYNSVMNTINNVELNSKDYIILYQSLYNDAFKLPDILTYNSANDKVLLTKNQKLFIQSLRIISMHQSKNKTNDKEWLIKIVKLSLETKLLQESMVPSELKTFSIYQYKFLRSLDITLQNYSRSLSNTASSNNSETIRAVEDLLKEINNEEQEIKTQMSLRYI</sequence>
<dbReference type="HOGENOM" id="CLU_061864_0_0_1"/>
<gene>
    <name evidence="3" type="primary">NDAI0G06300</name>
    <name evidence="3" type="ordered locus">NDAI_0G06300</name>
</gene>
<evidence type="ECO:0000313" key="4">
    <source>
        <dbReference type="Proteomes" id="UP000000689"/>
    </source>
</evidence>
<organism evidence="3 4">
    <name type="scientific">Naumovozyma dairenensis (strain ATCC 10597 / BCRC 20456 / CBS 421 / NBRC 0211 / NRRL Y-12639)</name>
    <name type="common">Saccharomyces dairenensis</name>
    <dbReference type="NCBI Taxonomy" id="1071378"/>
    <lineage>
        <taxon>Eukaryota</taxon>
        <taxon>Fungi</taxon>
        <taxon>Dikarya</taxon>
        <taxon>Ascomycota</taxon>
        <taxon>Saccharomycotina</taxon>
        <taxon>Saccharomycetes</taxon>
        <taxon>Saccharomycetales</taxon>
        <taxon>Saccharomycetaceae</taxon>
        <taxon>Naumovozyma</taxon>
    </lineage>
</organism>
<evidence type="ECO:0000256" key="1">
    <source>
        <dbReference type="SAM" id="Coils"/>
    </source>
</evidence>
<name>J7SB76_NAUDC</name>
<feature type="compositionally biased region" description="Low complexity" evidence="2">
    <location>
        <begin position="39"/>
        <end position="52"/>
    </location>
</feature>
<proteinExistence type="predicted"/>
<dbReference type="AlphaFoldDB" id="J7SB76"/>
<dbReference type="KEGG" id="ndi:NDAI_0G06300"/>
<dbReference type="Proteomes" id="UP000000689">
    <property type="component" value="Chromosome 7"/>
</dbReference>
<keyword evidence="4" id="KW-1185">Reference proteome</keyword>
<dbReference type="GeneID" id="13927077"/>
<feature type="region of interest" description="Disordered" evidence="2">
    <location>
        <begin position="39"/>
        <end position="65"/>
    </location>
</feature>
<evidence type="ECO:0000256" key="2">
    <source>
        <dbReference type="SAM" id="MobiDB-lite"/>
    </source>
</evidence>
<dbReference type="RefSeq" id="XP_003980289.1">
    <property type="nucleotide sequence ID" value="XM_003980240.1"/>
</dbReference>
<reference evidence="3 4" key="1">
    <citation type="journal article" date="2011" name="Proc. Natl. Acad. Sci. U.S.A.">
        <title>Evolutionary erosion of yeast sex chromosomes by mating-type switching accidents.</title>
        <authorList>
            <person name="Gordon J.L."/>
            <person name="Armisen D."/>
            <person name="Proux-Wera E."/>
            <person name="Oheigeartaigh S.S."/>
            <person name="Byrne K.P."/>
            <person name="Wolfe K.H."/>
        </authorList>
    </citation>
    <scope>NUCLEOTIDE SEQUENCE [LARGE SCALE GENOMIC DNA]</scope>
    <source>
        <strain evidence="4">ATCC 10597 / BCRC 20456 / CBS 421 / NBRC 0211 / NRRL Y-12639</strain>
    </source>
</reference>
<evidence type="ECO:0000313" key="3">
    <source>
        <dbReference type="EMBL" id="CCK73613.1"/>
    </source>
</evidence>
<dbReference type="EMBL" id="HE580273">
    <property type="protein sequence ID" value="CCK73613.1"/>
    <property type="molecule type" value="Genomic_DNA"/>
</dbReference>
<dbReference type="OrthoDB" id="4051837at2759"/>
<dbReference type="eggNOG" id="ENOG502RYWP">
    <property type="taxonomic scope" value="Eukaryota"/>
</dbReference>
<feature type="coiled-coil region" evidence="1">
    <location>
        <begin position="361"/>
        <end position="388"/>
    </location>
</feature>
<keyword evidence="1" id="KW-0175">Coiled coil</keyword>
<protein>
    <submittedName>
        <fullName evidence="3">Uncharacterized protein</fullName>
    </submittedName>
</protein>
<dbReference type="OMA" id="KRINTHY"/>
<accession>J7SB76</accession>